<dbReference type="Gene3D" id="3.20.20.240">
    <property type="entry name" value="Methylmalonyl-CoA mutase"/>
    <property type="match status" value="1"/>
</dbReference>
<reference evidence="5" key="1">
    <citation type="journal article" date="2019" name="Int. J. Syst. Evol. Microbiol.">
        <title>The Global Catalogue of Microorganisms (GCM) 10K type strain sequencing project: providing services to taxonomists for standard genome sequencing and annotation.</title>
        <authorList>
            <consortium name="The Broad Institute Genomics Platform"/>
            <consortium name="The Broad Institute Genome Sequencing Center for Infectious Disease"/>
            <person name="Wu L."/>
            <person name="Ma J."/>
        </authorList>
    </citation>
    <scope>NUCLEOTIDE SEQUENCE [LARGE SCALE GENOMIC DNA]</scope>
    <source>
        <strain evidence="5">CGMCC 4.7237</strain>
    </source>
</reference>
<keyword evidence="2" id="KW-0413">Isomerase</keyword>
<dbReference type="InterPro" id="IPR014714">
    <property type="entry name" value="Glu_mut_E_C_dom_sf"/>
</dbReference>
<comment type="caution">
    <text evidence="4">The sequence shown here is derived from an EMBL/GenBank/DDBJ whole genome shotgun (WGS) entry which is preliminary data.</text>
</comment>
<organism evidence="4 5">
    <name type="scientific">Streptomyces polygonati</name>
    <dbReference type="NCBI Taxonomy" id="1617087"/>
    <lineage>
        <taxon>Bacteria</taxon>
        <taxon>Bacillati</taxon>
        <taxon>Actinomycetota</taxon>
        <taxon>Actinomycetes</taxon>
        <taxon>Kitasatosporales</taxon>
        <taxon>Streptomycetaceae</taxon>
        <taxon>Streptomyces</taxon>
    </lineage>
</organism>
<sequence length="475" mass="51149">MSWLDALEVAPEVAAELPDAGEVTAYLRGSAKPRVAEVLAQAEREDRTLIQPRCGVGGHQEMLALLRALEDGARPGVLTVTIDSYTRLARFAAARRLLEADPSRLNGYPLVAHGWRRGRELDRAVAVPLEIRHGSPDTQDLFAVAVASGITSFEGGGIAYNLPYSKDVPLTRSLRGWQNVDAACGELARDGVIVDRELFGTLTAVLVPPSISLAVTLLEAVSAARQGVRCISVAYPQGGEAHQDIAALRSIRELAHRYLPASVRVYPVLHQFMGVFPRHPAAAGALIRYGGLVARLGRATKVINKTDQEAVGIPDAAANIRGVRTVARGLADAAGPVPLDESRVGEEMYWMQREVDELVGPVLEGDCLPDDIAAAFRAGTLDIPFSASGHARSAVLPKRDAHGAIRYLDAGGLPFSAPTLRFHARRLAGQPRERDLIESLSADINYFLTTDVRSAAGIVRPRTRRTTVSAHPRHM</sequence>
<dbReference type="PIRSF" id="PIRSF001495">
    <property type="entry name" value="Met_asp_mut_epsi"/>
    <property type="match status" value="1"/>
</dbReference>
<protein>
    <submittedName>
        <fullName evidence="4">Methylaspartate mutase</fullName>
    </submittedName>
</protein>
<evidence type="ECO:0000256" key="1">
    <source>
        <dbReference type="ARBA" id="ARBA00022628"/>
    </source>
</evidence>
<accession>A0ABV8HGI0</accession>
<dbReference type="Proteomes" id="UP001595765">
    <property type="component" value="Unassembled WGS sequence"/>
</dbReference>
<evidence type="ECO:0000313" key="4">
    <source>
        <dbReference type="EMBL" id="MFC4029966.1"/>
    </source>
</evidence>
<evidence type="ECO:0000256" key="3">
    <source>
        <dbReference type="ARBA" id="ARBA00023285"/>
    </source>
</evidence>
<evidence type="ECO:0000313" key="5">
    <source>
        <dbReference type="Proteomes" id="UP001595765"/>
    </source>
</evidence>
<keyword evidence="1" id="KW-0846">Cobalamin</keyword>
<dbReference type="SUPFAM" id="SSF51703">
    <property type="entry name" value="Cobalamin (vitamin B12)-dependent enzymes"/>
    <property type="match status" value="1"/>
</dbReference>
<dbReference type="Pfam" id="PF06368">
    <property type="entry name" value="Met_asp_mut_E"/>
    <property type="match status" value="1"/>
</dbReference>
<name>A0ABV8HGI0_9ACTN</name>
<dbReference type="Gene3D" id="3.90.970.10">
    <property type="match status" value="1"/>
</dbReference>
<proteinExistence type="predicted"/>
<keyword evidence="5" id="KW-1185">Reference proteome</keyword>
<gene>
    <name evidence="4" type="ORF">ACFO3J_00615</name>
</gene>
<keyword evidence="3" id="KW-0170">Cobalt</keyword>
<dbReference type="RefSeq" id="WP_386424691.1">
    <property type="nucleotide sequence ID" value="NZ_JBHSBB010000001.1"/>
</dbReference>
<dbReference type="InterPro" id="IPR016176">
    <property type="entry name" value="Cbl-dep_enz_cat"/>
</dbReference>
<evidence type="ECO:0000256" key="2">
    <source>
        <dbReference type="ARBA" id="ARBA00023235"/>
    </source>
</evidence>
<dbReference type="InterPro" id="IPR006396">
    <property type="entry name" value="Glu_mut_E"/>
</dbReference>
<dbReference type="EMBL" id="JBHSBB010000001">
    <property type="protein sequence ID" value="MFC4029966.1"/>
    <property type="molecule type" value="Genomic_DNA"/>
</dbReference>